<evidence type="ECO:0000256" key="6">
    <source>
        <dbReference type="SAM" id="Phobius"/>
    </source>
</evidence>
<accession>A0ABW5JAQ8</accession>
<dbReference type="RefSeq" id="WP_340237661.1">
    <property type="nucleotide sequence ID" value="NZ_JBBEWC010000008.1"/>
</dbReference>
<dbReference type="Proteomes" id="UP001597510">
    <property type="component" value="Unassembled WGS sequence"/>
</dbReference>
<evidence type="ECO:0000256" key="2">
    <source>
        <dbReference type="ARBA" id="ARBA00022475"/>
    </source>
</evidence>
<evidence type="ECO:0000256" key="1">
    <source>
        <dbReference type="ARBA" id="ARBA00004651"/>
    </source>
</evidence>
<dbReference type="EMBL" id="JBHULC010000021">
    <property type="protein sequence ID" value="MFD2522639.1"/>
    <property type="molecule type" value="Genomic_DNA"/>
</dbReference>
<evidence type="ECO:0000256" key="5">
    <source>
        <dbReference type="ARBA" id="ARBA00023136"/>
    </source>
</evidence>
<reference evidence="9" key="1">
    <citation type="journal article" date="2019" name="Int. J. Syst. Evol. Microbiol.">
        <title>The Global Catalogue of Microorganisms (GCM) 10K type strain sequencing project: providing services to taxonomists for standard genome sequencing and annotation.</title>
        <authorList>
            <consortium name="The Broad Institute Genomics Platform"/>
            <consortium name="The Broad Institute Genome Sequencing Center for Infectious Disease"/>
            <person name="Wu L."/>
            <person name="Ma J."/>
        </authorList>
    </citation>
    <scope>NUCLEOTIDE SEQUENCE [LARGE SCALE GENOMIC DNA]</scope>
    <source>
        <strain evidence="9">KCTC 52344</strain>
    </source>
</reference>
<keyword evidence="5 6" id="KW-0472">Membrane</keyword>
<feature type="domain" description="RDD" evidence="7">
    <location>
        <begin position="6"/>
        <end position="151"/>
    </location>
</feature>
<evidence type="ECO:0000256" key="3">
    <source>
        <dbReference type="ARBA" id="ARBA00022692"/>
    </source>
</evidence>
<organism evidence="8 9">
    <name type="scientific">Emticicia soli</name>
    <dbReference type="NCBI Taxonomy" id="2027878"/>
    <lineage>
        <taxon>Bacteria</taxon>
        <taxon>Pseudomonadati</taxon>
        <taxon>Bacteroidota</taxon>
        <taxon>Cytophagia</taxon>
        <taxon>Cytophagales</taxon>
        <taxon>Leadbetterellaceae</taxon>
        <taxon>Emticicia</taxon>
    </lineage>
</organism>
<proteinExistence type="predicted"/>
<evidence type="ECO:0000313" key="8">
    <source>
        <dbReference type="EMBL" id="MFD2522639.1"/>
    </source>
</evidence>
<keyword evidence="2" id="KW-1003">Cell membrane</keyword>
<comment type="subcellular location">
    <subcellularLocation>
        <location evidence="1">Cell membrane</location>
        <topology evidence="1">Multi-pass membrane protein</topology>
    </subcellularLocation>
</comment>
<dbReference type="PANTHER" id="PTHR36115:SF4">
    <property type="entry name" value="MEMBRANE PROTEIN"/>
    <property type="match status" value="1"/>
</dbReference>
<keyword evidence="3 6" id="KW-0812">Transmembrane</keyword>
<feature type="transmembrane region" description="Helical" evidence="6">
    <location>
        <begin position="20"/>
        <end position="45"/>
    </location>
</feature>
<sequence>MNNFRLAGFGKRLIAYILDFIILSVGFTLIFIPFGGIFAFLGFASPGFDGDLTSGEAAALAATGISFIGIILLALVAPIIYDGLMIASPRQATLGMNIMRIKVVKENGEMLNSGESFIRALVKYVTGQFCFLLFLVCLFNKEEQNLHDLAARTLVIEE</sequence>
<feature type="transmembrane region" description="Helical" evidence="6">
    <location>
        <begin position="57"/>
        <end position="81"/>
    </location>
</feature>
<evidence type="ECO:0000313" key="9">
    <source>
        <dbReference type="Proteomes" id="UP001597510"/>
    </source>
</evidence>
<dbReference type="InterPro" id="IPR010432">
    <property type="entry name" value="RDD"/>
</dbReference>
<keyword evidence="4 6" id="KW-1133">Transmembrane helix</keyword>
<dbReference type="PANTHER" id="PTHR36115">
    <property type="entry name" value="PROLINE-RICH ANTIGEN HOMOLOG-RELATED"/>
    <property type="match status" value="1"/>
</dbReference>
<dbReference type="InterPro" id="IPR051791">
    <property type="entry name" value="Pra-immunoreactive"/>
</dbReference>
<name>A0ABW5JAQ8_9BACT</name>
<dbReference type="Pfam" id="PF06271">
    <property type="entry name" value="RDD"/>
    <property type="match status" value="1"/>
</dbReference>
<gene>
    <name evidence="8" type="ORF">ACFSR2_17205</name>
</gene>
<evidence type="ECO:0000256" key="4">
    <source>
        <dbReference type="ARBA" id="ARBA00022989"/>
    </source>
</evidence>
<comment type="caution">
    <text evidence="8">The sequence shown here is derived from an EMBL/GenBank/DDBJ whole genome shotgun (WGS) entry which is preliminary data.</text>
</comment>
<protein>
    <submittedName>
        <fullName evidence="8">RDD family protein</fullName>
    </submittedName>
</protein>
<evidence type="ECO:0000259" key="7">
    <source>
        <dbReference type="Pfam" id="PF06271"/>
    </source>
</evidence>
<keyword evidence="9" id="KW-1185">Reference proteome</keyword>